<feature type="compositionally biased region" description="Polar residues" evidence="1">
    <location>
        <begin position="525"/>
        <end position="534"/>
    </location>
</feature>
<dbReference type="EMBL" id="QGKW02001660">
    <property type="protein sequence ID" value="KAF2581114.1"/>
    <property type="molecule type" value="Genomic_DNA"/>
</dbReference>
<reference evidence="2" key="1">
    <citation type="submission" date="2019-12" db="EMBL/GenBank/DDBJ databases">
        <title>Genome sequencing and annotation of Brassica cretica.</title>
        <authorList>
            <person name="Studholme D.J."/>
            <person name="Sarris P.F."/>
        </authorList>
    </citation>
    <scope>NUCLEOTIDE SEQUENCE</scope>
    <source>
        <strain evidence="2">PFS-001/15</strain>
        <tissue evidence="2">Leaf</tissue>
    </source>
</reference>
<evidence type="ECO:0000313" key="2">
    <source>
        <dbReference type="EMBL" id="KAF2581114.1"/>
    </source>
</evidence>
<feature type="region of interest" description="Disordered" evidence="1">
    <location>
        <begin position="444"/>
        <end position="463"/>
    </location>
</feature>
<evidence type="ECO:0000256" key="1">
    <source>
        <dbReference type="SAM" id="MobiDB-lite"/>
    </source>
</evidence>
<dbReference type="Proteomes" id="UP000712281">
    <property type="component" value="Unassembled WGS sequence"/>
</dbReference>
<feature type="non-terminal residue" evidence="2">
    <location>
        <position position="1"/>
    </location>
</feature>
<name>A0A8S9JGF3_BRACR</name>
<feature type="compositionally biased region" description="Polar residues" evidence="1">
    <location>
        <begin position="397"/>
        <end position="406"/>
    </location>
</feature>
<feature type="region of interest" description="Disordered" evidence="1">
    <location>
        <begin position="479"/>
        <end position="540"/>
    </location>
</feature>
<evidence type="ECO:0000313" key="3">
    <source>
        <dbReference type="Proteomes" id="UP000712281"/>
    </source>
</evidence>
<feature type="compositionally biased region" description="Polar residues" evidence="1">
    <location>
        <begin position="173"/>
        <end position="190"/>
    </location>
</feature>
<feature type="compositionally biased region" description="Polar residues" evidence="1">
    <location>
        <begin position="309"/>
        <end position="319"/>
    </location>
</feature>
<gene>
    <name evidence="2" type="ORF">F2Q68_00004021</name>
</gene>
<sequence length="540" mass="61876">MEPLNVECDLQSLRRLYNLLLLQSNANKEYVPQTVLLDENSQFLLKRLLDSATEELLARQHKVLAQAQLGLPERVSTQIATISRGIVKLPSKAALTHEVVDSIERIETQLSAFQFCSSRGDRTRSCKSPTVITPMEEEGYSSSVMPFQRLNEKALMEPRQSYLRSRQMRHTTRTSSVAPSLRSVTNNATVRSRYDPDLALQSHSSHDDQIVLATSRPPLPPRPLRSVGFEKPSRTTQKMASMKPTLLLDQGTETGTSSESEEQVYSTDQESEEASGETVSTSGSSWETHAESVTGTDSSYPSESEGDGENSQVSDSPPHNRSRCPAKQRKKATTGRLKRFKDKLGKVFHHHHYHHHEHHNKEDEQGRKPSAWKHLVKKHLHKDKEKLPERRMKSESKGLTTHNNKGGQFHALVKGFMRHHRRHSKKKKKKLQTPKRQGVVKLPKRERVKSRCPAKQRKKATTGRLKRFKDKLGKVFHHHHYHHHEHHNKEDEQGRKPSAWKHLVKKHLHKDKEKLPERRMKSESKGLTTHNNKGGQFHAL</sequence>
<feature type="compositionally biased region" description="Basic and acidic residues" evidence="1">
    <location>
        <begin position="510"/>
        <end position="524"/>
    </location>
</feature>
<feature type="region of interest" description="Disordered" evidence="1">
    <location>
        <begin position="213"/>
        <end position="340"/>
    </location>
</feature>
<comment type="caution">
    <text evidence="2">The sequence shown here is derived from an EMBL/GenBank/DDBJ whole genome shotgun (WGS) entry which is preliminary data.</text>
</comment>
<feature type="compositionally biased region" description="Basic residues" evidence="1">
    <location>
        <begin position="320"/>
        <end position="340"/>
    </location>
</feature>
<feature type="region of interest" description="Disordered" evidence="1">
    <location>
        <begin position="163"/>
        <end position="192"/>
    </location>
</feature>
<feature type="compositionally biased region" description="Basic and acidic residues" evidence="1">
    <location>
        <begin position="382"/>
        <end position="396"/>
    </location>
</feature>
<feature type="region of interest" description="Disordered" evidence="1">
    <location>
        <begin position="379"/>
        <end position="406"/>
    </location>
</feature>
<feature type="compositionally biased region" description="Basic residues" evidence="1">
    <location>
        <begin position="498"/>
        <end position="509"/>
    </location>
</feature>
<proteinExistence type="predicted"/>
<feature type="compositionally biased region" description="Polar residues" evidence="1">
    <location>
        <begin position="277"/>
        <end position="302"/>
    </location>
</feature>
<accession>A0A8S9JGF3</accession>
<dbReference type="AlphaFoldDB" id="A0A8S9JGF3"/>
<organism evidence="2 3">
    <name type="scientific">Brassica cretica</name>
    <name type="common">Mustard</name>
    <dbReference type="NCBI Taxonomy" id="69181"/>
    <lineage>
        <taxon>Eukaryota</taxon>
        <taxon>Viridiplantae</taxon>
        <taxon>Streptophyta</taxon>
        <taxon>Embryophyta</taxon>
        <taxon>Tracheophyta</taxon>
        <taxon>Spermatophyta</taxon>
        <taxon>Magnoliopsida</taxon>
        <taxon>eudicotyledons</taxon>
        <taxon>Gunneridae</taxon>
        <taxon>Pentapetalae</taxon>
        <taxon>rosids</taxon>
        <taxon>malvids</taxon>
        <taxon>Brassicales</taxon>
        <taxon>Brassicaceae</taxon>
        <taxon>Brassiceae</taxon>
        <taxon>Brassica</taxon>
    </lineage>
</organism>
<protein>
    <submittedName>
        <fullName evidence="2">Uncharacterized protein</fullName>
    </submittedName>
</protein>